<dbReference type="Proteomes" id="UP001626550">
    <property type="component" value="Unassembled WGS sequence"/>
</dbReference>
<gene>
    <name evidence="2" type="ORF">Ciccas_001631</name>
</gene>
<feature type="region of interest" description="Disordered" evidence="1">
    <location>
        <begin position="103"/>
        <end position="178"/>
    </location>
</feature>
<evidence type="ECO:0000313" key="3">
    <source>
        <dbReference type="Proteomes" id="UP001626550"/>
    </source>
</evidence>
<feature type="region of interest" description="Disordered" evidence="1">
    <location>
        <begin position="201"/>
        <end position="233"/>
    </location>
</feature>
<evidence type="ECO:0000256" key="1">
    <source>
        <dbReference type="SAM" id="MobiDB-lite"/>
    </source>
</evidence>
<organism evidence="2 3">
    <name type="scientific">Cichlidogyrus casuarinus</name>
    <dbReference type="NCBI Taxonomy" id="1844966"/>
    <lineage>
        <taxon>Eukaryota</taxon>
        <taxon>Metazoa</taxon>
        <taxon>Spiralia</taxon>
        <taxon>Lophotrochozoa</taxon>
        <taxon>Platyhelminthes</taxon>
        <taxon>Monogenea</taxon>
        <taxon>Monopisthocotylea</taxon>
        <taxon>Dactylogyridea</taxon>
        <taxon>Ancyrocephalidae</taxon>
        <taxon>Cichlidogyrus</taxon>
    </lineage>
</organism>
<dbReference type="EMBL" id="JBJKFK010000110">
    <property type="protein sequence ID" value="KAL3319685.1"/>
    <property type="molecule type" value="Genomic_DNA"/>
</dbReference>
<reference evidence="2 3" key="1">
    <citation type="submission" date="2024-11" db="EMBL/GenBank/DDBJ databases">
        <title>Adaptive evolution of stress response genes in parasites aligns with host niche diversity.</title>
        <authorList>
            <person name="Hahn C."/>
            <person name="Resl P."/>
        </authorList>
    </citation>
    <scope>NUCLEOTIDE SEQUENCE [LARGE SCALE GENOMIC DNA]</scope>
    <source>
        <strain evidence="2">EGGRZ-B1_66</strain>
        <tissue evidence="2">Body</tissue>
    </source>
</reference>
<protein>
    <submittedName>
        <fullName evidence="2">Uncharacterized protein</fullName>
    </submittedName>
</protein>
<accession>A0ABD2QJQ5</accession>
<feature type="compositionally biased region" description="Basic residues" evidence="1">
    <location>
        <begin position="137"/>
        <end position="152"/>
    </location>
</feature>
<evidence type="ECO:0000313" key="2">
    <source>
        <dbReference type="EMBL" id="KAL3319685.1"/>
    </source>
</evidence>
<dbReference type="AlphaFoldDB" id="A0ABD2QJQ5"/>
<keyword evidence="3" id="KW-1185">Reference proteome</keyword>
<feature type="compositionally biased region" description="Acidic residues" evidence="1">
    <location>
        <begin position="108"/>
        <end position="124"/>
    </location>
</feature>
<name>A0ABD2QJQ5_9PLAT</name>
<sequence length="233" mass="25124">MSEASLYLVEDASEDILDLTDPASLALATAKATSEKRARKLALGKKTVAAIASHRDLDSVPTELIARMDPVEQARLRKLKALADLPSLKGKIVINGNQNAKKARLEDMANDSSDDEQSSEEEETLNSKYKQLAGGKGLRRKLGAKATKQKRLPGHEYKSASARGDMSKPGKPDPYAFVPLGAALCDGPGATKADRLRLLRGIGIGSRKRRGDKSSKPSKQFSGTTARRGKPRF</sequence>
<comment type="caution">
    <text evidence="2">The sequence shown here is derived from an EMBL/GenBank/DDBJ whole genome shotgun (WGS) entry which is preliminary data.</text>
</comment>
<proteinExistence type="predicted"/>